<dbReference type="Gene3D" id="3.30.420.40">
    <property type="match status" value="3"/>
</dbReference>
<proteinExistence type="inferred from homology"/>
<feature type="binding site" evidence="6">
    <location>
        <begin position="298"/>
        <end position="301"/>
    </location>
    <ligand>
        <name>ATP</name>
        <dbReference type="ChEBI" id="CHEBI:30616"/>
    </ligand>
</feature>
<dbReference type="GO" id="GO:0005737">
    <property type="term" value="C:cytoplasm"/>
    <property type="evidence" value="ECO:0007669"/>
    <property type="project" value="UniProtKB-SubCell"/>
</dbReference>
<protein>
    <recommendedName>
        <fullName evidence="6">Cell shape-determining protein MreB</fullName>
    </recommendedName>
</protein>
<keyword evidence="3 6" id="KW-0067">ATP-binding</keyword>
<comment type="subunit">
    <text evidence="6">Forms polymers.</text>
</comment>
<evidence type="ECO:0000256" key="2">
    <source>
        <dbReference type="ARBA" id="ARBA00022741"/>
    </source>
</evidence>
<dbReference type="InterPro" id="IPR004753">
    <property type="entry name" value="MreB"/>
</dbReference>
<reference evidence="7" key="1">
    <citation type="submission" date="2020-07" db="EMBL/GenBank/DDBJ databases">
        <title>Huge and variable diversity of episymbiotic CPR bacteria and DPANN archaea in groundwater ecosystems.</title>
        <authorList>
            <person name="He C.Y."/>
            <person name="Keren R."/>
            <person name="Whittaker M."/>
            <person name="Farag I.F."/>
            <person name="Doudna J."/>
            <person name="Cate J.H.D."/>
            <person name="Banfield J.F."/>
        </authorList>
    </citation>
    <scope>NUCLEOTIDE SEQUENCE</scope>
    <source>
        <strain evidence="7">NC_groundwater_672_Ag_B-0.1um_62_36</strain>
    </source>
</reference>
<evidence type="ECO:0000256" key="4">
    <source>
        <dbReference type="ARBA" id="ARBA00022960"/>
    </source>
</evidence>
<sequence length="347" mass="37386">MFQAISLPHELFARDLAMDLGTTNTLIYQKGRGIVLDEASVIAFEEGKNAKVYALGKEAKGLYGKTPEGIKSIQPIRDGVVADSEAAYRMISSFLRQAIKGKVSLYPFCPKMILCVPTSITPAERKALLDWAQAAEVRRVYLIPDSVAAALGAGVPIQKAKATMIVDIGGGTTEVAILSSGGVARHRSLRVAGDKMDEAIVRYLRLQRQLEINRFQAEQIKIEIGSAYPLPMKRKVRVKGQDVIAGRPRALEVDSDEIQMILAPSVKTIVAAILSTVTEASSALAADLPENGIVLAGGGSLLKGWIPRLIQETGLPVRLAVDPLQAVVRGAGMVLEDPDQFRSLCFN</sequence>
<comment type="function">
    <text evidence="6">Forms membrane-associated dynamic filaments that are essential for cell shape determination. Acts by regulating cell wall synthesis and cell elongation, and thus cell shape. A feedback loop between cell geometry and MreB localization may maintain elongated cell shape by targeting cell wall growth to regions of negative cell wall curvature.</text>
</comment>
<dbReference type="CDD" id="cd10225">
    <property type="entry name" value="ASKHA_NBD_MreB-like"/>
    <property type="match status" value="1"/>
</dbReference>
<keyword evidence="2 6" id="KW-0547">Nucleotide-binding</keyword>
<dbReference type="AlphaFoldDB" id="A0A932CQG9"/>
<evidence type="ECO:0000256" key="6">
    <source>
        <dbReference type="HAMAP-Rule" id="MF_02207"/>
    </source>
</evidence>
<comment type="caution">
    <text evidence="6">Lacks conserved residue(s) required for the propagation of feature annotation.</text>
</comment>
<name>A0A932CQG9_UNCTE</name>
<dbReference type="NCBIfam" id="NF010539">
    <property type="entry name" value="PRK13927.1"/>
    <property type="match status" value="1"/>
</dbReference>
<accession>A0A932CQG9</accession>
<dbReference type="Pfam" id="PF06723">
    <property type="entry name" value="MreB_Mbl"/>
    <property type="match status" value="1"/>
</dbReference>
<dbReference type="GO" id="GO:0008360">
    <property type="term" value="P:regulation of cell shape"/>
    <property type="evidence" value="ECO:0007669"/>
    <property type="project" value="UniProtKB-UniRule"/>
</dbReference>
<gene>
    <name evidence="6" type="primary">mreB</name>
    <name evidence="7" type="ORF">HYY20_07815</name>
</gene>
<dbReference type="InterPro" id="IPR043129">
    <property type="entry name" value="ATPase_NBD"/>
</dbReference>
<keyword evidence="1 6" id="KW-0963">Cytoplasm</keyword>
<dbReference type="PANTHER" id="PTHR42749:SF1">
    <property type="entry name" value="CELL SHAPE-DETERMINING PROTEIN MREB"/>
    <property type="match status" value="1"/>
</dbReference>
<dbReference type="GO" id="GO:0005524">
    <property type="term" value="F:ATP binding"/>
    <property type="evidence" value="ECO:0007669"/>
    <property type="project" value="UniProtKB-KW"/>
</dbReference>
<evidence type="ECO:0000313" key="8">
    <source>
        <dbReference type="Proteomes" id="UP000769766"/>
    </source>
</evidence>
<feature type="binding site" evidence="6">
    <location>
        <begin position="170"/>
        <end position="172"/>
    </location>
    <ligand>
        <name>ATP</name>
        <dbReference type="ChEBI" id="CHEBI:30616"/>
    </ligand>
</feature>
<evidence type="ECO:0000256" key="5">
    <source>
        <dbReference type="ARBA" id="ARBA00023458"/>
    </source>
</evidence>
<comment type="subcellular location">
    <subcellularLocation>
        <location evidence="6">Cytoplasm</location>
    </subcellularLocation>
    <text evidence="6">Membrane-associated.</text>
</comment>
<dbReference type="PRINTS" id="PR01652">
    <property type="entry name" value="SHAPEPROTEIN"/>
</dbReference>
<dbReference type="Proteomes" id="UP000769766">
    <property type="component" value="Unassembled WGS sequence"/>
</dbReference>
<evidence type="ECO:0000313" key="7">
    <source>
        <dbReference type="EMBL" id="MBI2876772.1"/>
    </source>
</evidence>
<keyword evidence="4 6" id="KW-0133">Cell shape</keyword>
<evidence type="ECO:0000256" key="1">
    <source>
        <dbReference type="ARBA" id="ARBA00022490"/>
    </source>
</evidence>
<comment type="caution">
    <text evidence="7">The sequence shown here is derived from an EMBL/GenBank/DDBJ whole genome shotgun (WGS) entry which is preliminary data.</text>
</comment>
<organism evidence="7 8">
    <name type="scientific">Tectimicrobiota bacterium</name>
    <dbReference type="NCBI Taxonomy" id="2528274"/>
    <lineage>
        <taxon>Bacteria</taxon>
        <taxon>Pseudomonadati</taxon>
        <taxon>Nitrospinota/Tectimicrobiota group</taxon>
        <taxon>Candidatus Tectimicrobiota</taxon>
    </lineage>
</organism>
<dbReference type="GO" id="GO:0000902">
    <property type="term" value="P:cell morphogenesis"/>
    <property type="evidence" value="ECO:0007669"/>
    <property type="project" value="InterPro"/>
</dbReference>
<dbReference type="EMBL" id="JACPRF010000234">
    <property type="protein sequence ID" value="MBI2876772.1"/>
    <property type="molecule type" value="Genomic_DNA"/>
</dbReference>
<dbReference type="InterPro" id="IPR056546">
    <property type="entry name" value="MreB_MamK-like"/>
</dbReference>
<dbReference type="HAMAP" id="MF_02207">
    <property type="entry name" value="MreB"/>
    <property type="match status" value="1"/>
</dbReference>
<dbReference type="PANTHER" id="PTHR42749">
    <property type="entry name" value="CELL SHAPE-DETERMINING PROTEIN MREB"/>
    <property type="match status" value="1"/>
</dbReference>
<feature type="binding site" evidence="6">
    <location>
        <begin position="218"/>
        <end position="221"/>
    </location>
    <ligand>
        <name>ATP</name>
        <dbReference type="ChEBI" id="CHEBI:30616"/>
    </ligand>
</feature>
<dbReference type="SUPFAM" id="SSF53067">
    <property type="entry name" value="Actin-like ATPase domain"/>
    <property type="match status" value="2"/>
</dbReference>
<evidence type="ECO:0000256" key="3">
    <source>
        <dbReference type="ARBA" id="ARBA00022840"/>
    </source>
</evidence>
<comment type="similarity">
    <text evidence="5 6">Belongs to the FtsA/MreB family.</text>
</comment>